<keyword evidence="3" id="KW-1185">Reference proteome</keyword>
<protein>
    <submittedName>
        <fullName evidence="2">Uncharacterized protein</fullName>
    </submittedName>
</protein>
<evidence type="ECO:0000313" key="2">
    <source>
        <dbReference type="EMBL" id="OAY54960.1"/>
    </source>
</evidence>
<evidence type="ECO:0000313" key="3">
    <source>
        <dbReference type="Proteomes" id="UP000091857"/>
    </source>
</evidence>
<comment type="caution">
    <text evidence="2">The sequence shown here is derived from an EMBL/GenBank/DDBJ whole genome shotgun (WGS) entry which is preliminary data.</text>
</comment>
<dbReference type="EMBL" id="CM004389">
    <property type="protein sequence ID" value="OAY54960.1"/>
    <property type="molecule type" value="Genomic_DNA"/>
</dbReference>
<feature type="compositionally biased region" description="Basic and acidic residues" evidence="1">
    <location>
        <begin position="110"/>
        <end position="128"/>
    </location>
</feature>
<organism evidence="2 3">
    <name type="scientific">Manihot esculenta</name>
    <name type="common">Cassava</name>
    <name type="synonym">Jatropha manihot</name>
    <dbReference type="NCBI Taxonomy" id="3983"/>
    <lineage>
        <taxon>Eukaryota</taxon>
        <taxon>Viridiplantae</taxon>
        <taxon>Streptophyta</taxon>
        <taxon>Embryophyta</taxon>
        <taxon>Tracheophyta</taxon>
        <taxon>Spermatophyta</taxon>
        <taxon>Magnoliopsida</taxon>
        <taxon>eudicotyledons</taxon>
        <taxon>Gunneridae</taxon>
        <taxon>Pentapetalae</taxon>
        <taxon>rosids</taxon>
        <taxon>fabids</taxon>
        <taxon>Malpighiales</taxon>
        <taxon>Euphorbiaceae</taxon>
        <taxon>Crotonoideae</taxon>
        <taxon>Manihoteae</taxon>
        <taxon>Manihot</taxon>
    </lineage>
</organism>
<accession>A0A2C9W6L7</accession>
<dbReference type="Proteomes" id="UP000091857">
    <property type="component" value="Chromosome 3"/>
</dbReference>
<proteinExistence type="predicted"/>
<sequence length="142" mass="16201">MTGAIKLSEAPKLKDQYRQDNKIGRILTNIIKFAVDSTADNTLKGVTGPKKFYKFVQERLRSQPSSLPLNNCKKPGDVKLVEEIEIKVQEMLEDRAKFKQQNETSAKCLEGTEHAKKGPNESSRKLDVVEPEKKRIFIRSRL</sequence>
<dbReference type="OMA" id="NISAEHV"/>
<reference evidence="3" key="1">
    <citation type="journal article" date="2016" name="Nat. Biotechnol.">
        <title>Sequencing wild and cultivated cassava and related species reveals extensive interspecific hybridization and genetic diversity.</title>
        <authorList>
            <person name="Bredeson J.V."/>
            <person name="Lyons J.B."/>
            <person name="Prochnik S.E."/>
            <person name="Wu G.A."/>
            <person name="Ha C.M."/>
            <person name="Edsinger-Gonzales E."/>
            <person name="Grimwood J."/>
            <person name="Schmutz J."/>
            <person name="Rabbi I.Y."/>
            <person name="Egesi C."/>
            <person name="Nauluvula P."/>
            <person name="Lebot V."/>
            <person name="Ndunguru J."/>
            <person name="Mkamilo G."/>
            <person name="Bart R.S."/>
            <person name="Setter T.L."/>
            <person name="Gleadow R.M."/>
            <person name="Kulakow P."/>
            <person name="Ferguson M.E."/>
            <person name="Rounsley S."/>
            <person name="Rokhsar D.S."/>
        </authorList>
    </citation>
    <scope>NUCLEOTIDE SEQUENCE [LARGE SCALE GENOMIC DNA]</scope>
    <source>
        <strain evidence="3">cv. AM560-2</strain>
    </source>
</reference>
<gene>
    <name evidence="2" type="ORF">MANES_03G116200v8</name>
</gene>
<dbReference type="OrthoDB" id="1577729at2759"/>
<name>A0A2C9W6L7_MANES</name>
<feature type="region of interest" description="Disordered" evidence="1">
    <location>
        <begin position="102"/>
        <end position="128"/>
    </location>
</feature>
<evidence type="ECO:0000256" key="1">
    <source>
        <dbReference type="SAM" id="MobiDB-lite"/>
    </source>
</evidence>
<dbReference type="AlphaFoldDB" id="A0A2C9W6L7"/>
<dbReference type="Gramene" id="Manes.03G116200.1.v8.1">
    <property type="protein sequence ID" value="Manes.03G116200.1.v8.1.CDS"/>
    <property type="gene ID" value="Manes.03G116200.v8.1"/>
</dbReference>